<dbReference type="CDD" id="cd00402">
    <property type="entry name" value="Riboflavin_synthase_like"/>
    <property type="match status" value="1"/>
</dbReference>
<keyword evidence="7" id="KW-0808">Transferase</keyword>
<dbReference type="AlphaFoldDB" id="A0A150P6Q2"/>
<feature type="region of interest" description="Disordered" evidence="11">
    <location>
        <begin position="211"/>
        <end position="234"/>
    </location>
</feature>
<dbReference type="EC" id="2.5.1.9" evidence="4 9"/>
<dbReference type="Proteomes" id="UP000075420">
    <property type="component" value="Unassembled WGS sequence"/>
</dbReference>
<dbReference type="GO" id="GO:0009231">
    <property type="term" value="P:riboflavin biosynthetic process"/>
    <property type="evidence" value="ECO:0007669"/>
    <property type="project" value="UniProtKB-KW"/>
</dbReference>
<dbReference type="PANTHER" id="PTHR21098:SF12">
    <property type="entry name" value="RIBOFLAVIN SYNTHASE"/>
    <property type="match status" value="1"/>
</dbReference>
<dbReference type="InterPro" id="IPR026017">
    <property type="entry name" value="Lumazine-bd_dom"/>
</dbReference>
<dbReference type="GO" id="GO:0004746">
    <property type="term" value="F:riboflavin synthase activity"/>
    <property type="evidence" value="ECO:0007669"/>
    <property type="project" value="UniProtKB-UniRule"/>
</dbReference>
<gene>
    <name evidence="13" type="ORF">BE08_16540</name>
</gene>
<evidence type="ECO:0000256" key="11">
    <source>
        <dbReference type="SAM" id="MobiDB-lite"/>
    </source>
</evidence>
<protein>
    <recommendedName>
        <fullName evidence="5 9">Riboflavin synthase</fullName>
        <ecNumber evidence="4 9">2.5.1.9</ecNumber>
    </recommendedName>
</protein>
<evidence type="ECO:0000256" key="3">
    <source>
        <dbReference type="ARBA" id="ARBA00004887"/>
    </source>
</evidence>
<feature type="domain" description="Lumazine-binding" evidence="12">
    <location>
        <begin position="1"/>
        <end position="93"/>
    </location>
</feature>
<feature type="repeat" description="Lumazine-binding" evidence="10">
    <location>
        <begin position="94"/>
        <end position="195"/>
    </location>
</feature>
<dbReference type="InterPro" id="IPR017938">
    <property type="entry name" value="Riboflavin_synthase-like_b-brl"/>
</dbReference>
<dbReference type="NCBIfam" id="NF006767">
    <property type="entry name" value="PRK09289.1"/>
    <property type="match status" value="1"/>
</dbReference>
<reference evidence="13 14" key="1">
    <citation type="submission" date="2014-02" db="EMBL/GenBank/DDBJ databases">
        <title>The small core and large imbalanced accessory genome model reveals a collaborative survival strategy of Sorangium cellulosum strains in nature.</title>
        <authorList>
            <person name="Han K."/>
            <person name="Peng R."/>
            <person name="Blom J."/>
            <person name="Li Y.-Z."/>
        </authorList>
    </citation>
    <scope>NUCLEOTIDE SEQUENCE [LARGE SCALE GENOMIC DNA]</scope>
    <source>
        <strain evidence="13 14">So0157-25</strain>
    </source>
</reference>
<dbReference type="FunFam" id="2.40.30.20:FF:000004">
    <property type="entry name" value="Riboflavin synthase, alpha subunit"/>
    <property type="match status" value="1"/>
</dbReference>
<dbReference type="InterPro" id="IPR023366">
    <property type="entry name" value="ATP_synth_asu-like_sf"/>
</dbReference>
<evidence type="ECO:0000256" key="9">
    <source>
        <dbReference type="NCBIfam" id="TIGR00187"/>
    </source>
</evidence>
<evidence type="ECO:0000256" key="10">
    <source>
        <dbReference type="PROSITE-ProRule" id="PRU00524"/>
    </source>
</evidence>
<dbReference type="PANTHER" id="PTHR21098">
    <property type="entry name" value="RIBOFLAVIN SYNTHASE ALPHA CHAIN"/>
    <property type="match status" value="1"/>
</dbReference>
<name>A0A150P6Q2_SORCE</name>
<comment type="function">
    <text evidence="2">Catalyzes the dismutation of two molecules of 6,7-dimethyl-8-ribityllumazine, resulting in the formation of riboflavin and 5-amino-6-(D-ribitylamino)uracil.</text>
</comment>
<proteinExistence type="predicted"/>
<evidence type="ECO:0000256" key="7">
    <source>
        <dbReference type="ARBA" id="ARBA00022679"/>
    </source>
</evidence>
<dbReference type="NCBIfam" id="TIGR00187">
    <property type="entry name" value="ribE"/>
    <property type="match status" value="1"/>
</dbReference>
<dbReference type="PIRSF" id="PIRSF000498">
    <property type="entry name" value="Riboflavin_syn_A"/>
    <property type="match status" value="1"/>
</dbReference>
<dbReference type="Gene3D" id="2.40.30.20">
    <property type="match status" value="2"/>
</dbReference>
<keyword evidence="8" id="KW-0677">Repeat</keyword>
<evidence type="ECO:0000256" key="2">
    <source>
        <dbReference type="ARBA" id="ARBA00002803"/>
    </source>
</evidence>
<dbReference type="PROSITE" id="PS51177">
    <property type="entry name" value="LUMAZINE_BIND"/>
    <property type="match status" value="2"/>
</dbReference>
<dbReference type="EMBL" id="JELY01002861">
    <property type="protein sequence ID" value="KYF51384.1"/>
    <property type="molecule type" value="Genomic_DNA"/>
</dbReference>
<organism evidence="13 14">
    <name type="scientific">Sorangium cellulosum</name>
    <name type="common">Polyangium cellulosum</name>
    <dbReference type="NCBI Taxonomy" id="56"/>
    <lineage>
        <taxon>Bacteria</taxon>
        <taxon>Pseudomonadati</taxon>
        <taxon>Myxococcota</taxon>
        <taxon>Polyangia</taxon>
        <taxon>Polyangiales</taxon>
        <taxon>Polyangiaceae</taxon>
        <taxon>Sorangium</taxon>
    </lineage>
</organism>
<keyword evidence="6" id="KW-0686">Riboflavin biosynthesis</keyword>
<comment type="caution">
    <text evidence="13">The sequence shown here is derived from an EMBL/GenBank/DDBJ whole genome shotgun (WGS) entry which is preliminary data.</text>
</comment>
<comment type="pathway">
    <text evidence="3">Cofactor biosynthesis; riboflavin biosynthesis; riboflavin from 2-hydroxy-3-oxobutyl phosphate and 5-amino-6-(D-ribitylamino)uracil: step 2/2.</text>
</comment>
<evidence type="ECO:0000256" key="4">
    <source>
        <dbReference type="ARBA" id="ARBA00012827"/>
    </source>
</evidence>
<comment type="catalytic activity">
    <reaction evidence="1">
        <text>2 6,7-dimethyl-8-(1-D-ribityl)lumazine + H(+) = 5-amino-6-(D-ribitylamino)uracil + riboflavin</text>
        <dbReference type="Rhea" id="RHEA:20772"/>
        <dbReference type="ChEBI" id="CHEBI:15378"/>
        <dbReference type="ChEBI" id="CHEBI:15934"/>
        <dbReference type="ChEBI" id="CHEBI:57986"/>
        <dbReference type="ChEBI" id="CHEBI:58201"/>
        <dbReference type="EC" id="2.5.1.9"/>
    </reaction>
</comment>
<feature type="domain" description="Lumazine-binding" evidence="12">
    <location>
        <begin position="94"/>
        <end position="195"/>
    </location>
</feature>
<dbReference type="InterPro" id="IPR001783">
    <property type="entry name" value="Lumazine-bd"/>
</dbReference>
<evidence type="ECO:0000313" key="13">
    <source>
        <dbReference type="EMBL" id="KYF51384.1"/>
    </source>
</evidence>
<feature type="repeat" description="Lumazine-binding" evidence="10">
    <location>
        <begin position="1"/>
        <end position="93"/>
    </location>
</feature>
<evidence type="ECO:0000256" key="1">
    <source>
        <dbReference type="ARBA" id="ARBA00000968"/>
    </source>
</evidence>
<evidence type="ECO:0000256" key="8">
    <source>
        <dbReference type="ARBA" id="ARBA00022737"/>
    </source>
</evidence>
<sequence length="247" mass="25902">MFTGLVETIGVLRRRSGGPVARALIEASLGPLTLGESVSVNGACLTVDRIAPGGFECDMSSETLGRTTLGALPVGARVHLERATPLGARMGGHVVLGHVDGLGRVRELSRSGDAIRLAVSAPTELARFLAPKGSIAIDGASLTLNAVSTAGAAETWFEVMLVPHTIERTLLGELRPGATVNLEVDVLARYVARTLEVASLAGLRSLSHRETRDGDAAVQRDGERGNTGENADHDERLLAKLRAGGFW</sequence>
<evidence type="ECO:0000313" key="14">
    <source>
        <dbReference type="Proteomes" id="UP000075420"/>
    </source>
</evidence>
<evidence type="ECO:0000256" key="6">
    <source>
        <dbReference type="ARBA" id="ARBA00022619"/>
    </source>
</evidence>
<dbReference type="SUPFAM" id="SSF63380">
    <property type="entry name" value="Riboflavin synthase domain-like"/>
    <property type="match status" value="2"/>
</dbReference>
<accession>A0A150P6Q2</accession>
<evidence type="ECO:0000256" key="5">
    <source>
        <dbReference type="ARBA" id="ARBA00013950"/>
    </source>
</evidence>
<dbReference type="Pfam" id="PF00677">
    <property type="entry name" value="Lum_binding"/>
    <property type="match status" value="2"/>
</dbReference>
<evidence type="ECO:0000259" key="12">
    <source>
        <dbReference type="PROSITE" id="PS51177"/>
    </source>
</evidence>